<dbReference type="SUPFAM" id="SSF51905">
    <property type="entry name" value="FAD/NAD(P)-binding domain"/>
    <property type="match status" value="1"/>
</dbReference>
<dbReference type="Pfam" id="PF01494">
    <property type="entry name" value="FAD_binding_3"/>
    <property type="match status" value="2"/>
</dbReference>
<dbReference type="EMBL" id="KV426115">
    <property type="protein sequence ID" value="KZV87796.1"/>
    <property type="molecule type" value="Genomic_DNA"/>
</dbReference>
<organism evidence="5 6">
    <name type="scientific">Exidia glandulosa HHB12029</name>
    <dbReference type="NCBI Taxonomy" id="1314781"/>
    <lineage>
        <taxon>Eukaryota</taxon>
        <taxon>Fungi</taxon>
        <taxon>Dikarya</taxon>
        <taxon>Basidiomycota</taxon>
        <taxon>Agaricomycotina</taxon>
        <taxon>Agaricomycetes</taxon>
        <taxon>Auriculariales</taxon>
        <taxon>Exidiaceae</taxon>
        <taxon>Exidia</taxon>
    </lineage>
</organism>
<dbReference type="InterPro" id="IPR051104">
    <property type="entry name" value="FAD_monoxygenase"/>
</dbReference>
<dbReference type="PANTHER" id="PTHR46720:SF3">
    <property type="entry name" value="FAD-BINDING DOMAIN-CONTAINING PROTEIN-RELATED"/>
    <property type="match status" value="1"/>
</dbReference>
<feature type="domain" description="FAD-binding" evidence="4">
    <location>
        <begin position="8"/>
        <end position="178"/>
    </location>
</feature>
<sequence length="448" mass="48906">MAAPSPIRVSIVGGGISGLCLASVLAKYDEDRKLDVVIYESTASFGEVGAGVAVWGRTFQVIRALGLQDDLDAIDTRKGVNSSEWHFRYRRSDGGPEGRDFARRPFPNGYSFHRAQFLSIFAAKVEQSPTIRVEFDKRLVSANTQVSGQSITLTFKDGTTATCDVLIGADGIRSPVRVAMLDCAAKDLGDDMLRSRWPAVWSGVCIYRSLIPMSQLRETYKQLGGQGDPVIQSGPVLYCGQDKAFALYPIQGGKMVNVGCITQPGKAGTLFPDERWVSDVEPGFLEKEFEDWEIEVRAIVNGMKTASRWAIHVVPGLHSFAHGRIAIQGDAAHAMTPYNGSGVNQAIEDAYVLGRMLTHPKTTLETVESALKAYDFVRRERAQGVQELSLELGRLATFTEDLQLQPGADPIAVTAARLEAAGKWVGEGDLEDDVRKAEENFSKFIAKA</sequence>
<keyword evidence="1" id="KW-0285">Flavoprotein</keyword>
<keyword evidence="3" id="KW-0560">Oxidoreductase</keyword>
<feature type="domain" description="FAD-binding" evidence="4">
    <location>
        <begin position="305"/>
        <end position="386"/>
    </location>
</feature>
<evidence type="ECO:0000256" key="3">
    <source>
        <dbReference type="ARBA" id="ARBA00023002"/>
    </source>
</evidence>
<protein>
    <submittedName>
        <fullName evidence="5">FAD/NAD(P)-binding domain-containing protein</fullName>
    </submittedName>
</protein>
<dbReference type="Gene3D" id="3.50.50.60">
    <property type="entry name" value="FAD/NAD(P)-binding domain"/>
    <property type="match status" value="1"/>
</dbReference>
<dbReference type="GO" id="GO:0016491">
    <property type="term" value="F:oxidoreductase activity"/>
    <property type="evidence" value="ECO:0007669"/>
    <property type="project" value="UniProtKB-KW"/>
</dbReference>
<gene>
    <name evidence="5" type="ORF">EXIGLDRAFT_679593</name>
</gene>
<evidence type="ECO:0000256" key="2">
    <source>
        <dbReference type="ARBA" id="ARBA00022827"/>
    </source>
</evidence>
<dbReference type="STRING" id="1314781.A0A165EVT1"/>
<dbReference type="PRINTS" id="PR00420">
    <property type="entry name" value="RNGMNOXGNASE"/>
</dbReference>
<keyword evidence="6" id="KW-1185">Reference proteome</keyword>
<name>A0A165EVT1_EXIGL</name>
<dbReference type="SUPFAM" id="SSF54373">
    <property type="entry name" value="FAD-linked reductases, C-terminal domain"/>
    <property type="match status" value="1"/>
</dbReference>
<proteinExistence type="predicted"/>
<dbReference type="Proteomes" id="UP000077266">
    <property type="component" value="Unassembled WGS sequence"/>
</dbReference>
<reference evidence="5 6" key="1">
    <citation type="journal article" date="2016" name="Mol. Biol. Evol.">
        <title>Comparative Genomics of Early-Diverging Mushroom-Forming Fungi Provides Insights into the Origins of Lignocellulose Decay Capabilities.</title>
        <authorList>
            <person name="Nagy L.G."/>
            <person name="Riley R."/>
            <person name="Tritt A."/>
            <person name="Adam C."/>
            <person name="Daum C."/>
            <person name="Floudas D."/>
            <person name="Sun H."/>
            <person name="Yadav J.S."/>
            <person name="Pangilinan J."/>
            <person name="Larsson K.H."/>
            <person name="Matsuura K."/>
            <person name="Barry K."/>
            <person name="Labutti K."/>
            <person name="Kuo R."/>
            <person name="Ohm R.A."/>
            <person name="Bhattacharya S.S."/>
            <person name="Shirouzu T."/>
            <person name="Yoshinaga Y."/>
            <person name="Martin F.M."/>
            <person name="Grigoriev I.V."/>
            <person name="Hibbett D.S."/>
        </authorList>
    </citation>
    <scope>NUCLEOTIDE SEQUENCE [LARGE SCALE GENOMIC DNA]</scope>
    <source>
        <strain evidence="5 6">HHB12029</strain>
    </source>
</reference>
<accession>A0A165EVT1</accession>
<evidence type="ECO:0000313" key="6">
    <source>
        <dbReference type="Proteomes" id="UP000077266"/>
    </source>
</evidence>
<evidence type="ECO:0000256" key="1">
    <source>
        <dbReference type="ARBA" id="ARBA00022630"/>
    </source>
</evidence>
<evidence type="ECO:0000313" key="5">
    <source>
        <dbReference type="EMBL" id="KZV87796.1"/>
    </source>
</evidence>
<dbReference type="OrthoDB" id="417877at2759"/>
<dbReference type="InterPro" id="IPR036188">
    <property type="entry name" value="FAD/NAD-bd_sf"/>
</dbReference>
<dbReference type="InterPro" id="IPR002938">
    <property type="entry name" value="FAD-bd"/>
</dbReference>
<dbReference type="GO" id="GO:0044550">
    <property type="term" value="P:secondary metabolite biosynthetic process"/>
    <property type="evidence" value="ECO:0007669"/>
    <property type="project" value="TreeGrafter"/>
</dbReference>
<keyword evidence="2" id="KW-0274">FAD</keyword>
<dbReference type="AlphaFoldDB" id="A0A165EVT1"/>
<dbReference type="InParanoid" id="A0A165EVT1"/>
<dbReference type="GO" id="GO:0071949">
    <property type="term" value="F:FAD binding"/>
    <property type="evidence" value="ECO:0007669"/>
    <property type="project" value="InterPro"/>
</dbReference>
<dbReference type="PANTHER" id="PTHR46720">
    <property type="entry name" value="HYDROXYLASE, PUTATIVE (AFU_ORTHOLOGUE AFUA_3G01460)-RELATED"/>
    <property type="match status" value="1"/>
</dbReference>
<evidence type="ECO:0000259" key="4">
    <source>
        <dbReference type="Pfam" id="PF01494"/>
    </source>
</evidence>